<protein>
    <submittedName>
        <fullName evidence="2">Uncharacterized protein</fullName>
    </submittedName>
</protein>
<accession>A0A413Q8E4</accession>
<feature type="transmembrane region" description="Helical" evidence="1">
    <location>
        <begin position="20"/>
        <end position="42"/>
    </location>
</feature>
<reference evidence="2 3" key="1">
    <citation type="submission" date="2018-08" db="EMBL/GenBank/DDBJ databases">
        <title>A genome reference for cultivated species of the human gut microbiota.</title>
        <authorList>
            <person name="Zou Y."/>
            <person name="Xue W."/>
            <person name="Luo G."/>
        </authorList>
    </citation>
    <scope>NUCLEOTIDE SEQUENCE [LARGE SCALE GENOMIC DNA]</scope>
    <source>
        <strain evidence="2 3">AM47-6BH</strain>
    </source>
</reference>
<feature type="transmembrane region" description="Helical" evidence="1">
    <location>
        <begin position="73"/>
        <end position="92"/>
    </location>
</feature>
<organism evidence="2 3">
    <name type="scientific">Agathobacter rectalis</name>
    <dbReference type="NCBI Taxonomy" id="39491"/>
    <lineage>
        <taxon>Bacteria</taxon>
        <taxon>Bacillati</taxon>
        <taxon>Bacillota</taxon>
        <taxon>Clostridia</taxon>
        <taxon>Lachnospirales</taxon>
        <taxon>Lachnospiraceae</taxon>
        <taxon>Agathobacter</taxon>
    </lineage>
</organism>
<dbReference type="Proteomes" id="UP000283721">
    <property type="component" value="Unassembled WGS sequence"/>
</dbReference>
<evidence type="ECO:0000256" key="1">
    <source>
        <dbReference type="SAM" id="Phobius"/>
    </source>
</evidence>
<gene>
    <name evidence="2" type="ORF">DW967_04910</name>
</gene>
<feature type="transmembrane region" description="Helical" evidence="1">
    <location>
        <begin position="48"/>
        <end position="66"/>
    </location>
</feature>
<sequence>MDKNKSISTQKNNRWDVVYFILYGIVLAKCVYETTMFSQQVLVGTFKLFLAAMVLYTGAKVLFSGYYSRKEQLAIAVVILIFGIVGLQTGYYELLQPVLLLSGQKM</sequence>
<dbReference type="AlphaFoldDB" id="A0A413Q8E4"/>
<evidence type="ECO:0000313" key="2">
    <source>
        <dbReference type="EMBL" id="RGZ94110.1"/>
    </source>
</evidence>
<keyword evidence="1" id="KW-0472">Membrane</keyword>
<keyword evidence="1" id="KW-0812">Transmembrane</keyword>
<dbReference type="EMBL" id="QSES01000007">
    <property type="protein sequence ID" value="RGZ94110.1"/>
    <property type="molecule type" value="Genomic_DNA"/>
</dbReference>
<evidence type="ECO:0000313" key="3">
    <source>
        <dbReference type="Proteomes" id="UP000283721"/>
    </source>
</evidence>
<keyword evidence="1" id="KW-1133">Transmembrane helix</keyword>
<proteinExistence type="predicted"/>
<comment type="caution">
    <text evidence="2">The sequence shown here is derived from an EMBL/GenBank/DDBJ whole genome shotgun (WGS) entry which is preliminary data.</text>
</comment>
<name>A0A413Q8E4_9FIRM</name>